<dbReference type="GO" id="GO:0006281">
    <property type="term" value="P:DNA repair"/>
    <property type="evidence" value="ECO:0007669"/>
    <property type="project" value="UniProtKB-KW"/>
</dbReference>
<evidence type="ECO:0000313" key="9">
    <source>
        <dbReference type="EMBL" id="AEK59563.1"/>
    </source>
</evidence>
<dbReference type="CDD" id="cd06529">
    <property type="entry name" value="S24_LexA-like"/>
    <property type="match status" value="1"/>
</dbReference>
<dbReference type="GeneID" id="92932819"/>
<keyword evidence="4 7" id="KW-0068">Autocatalytic cleavage</keyword>
<name>F9ZUL5_ACICS</name>
<dbReference type="AlphaFoldDB" id="F9ZUL5"/>
<evidence type="ECO:0000259" key="8">
    <source>
        <dbReference type="Pfam" id="PF00717"/>
    </source>
</evidence>
<dbReference type="PRINTS" id="PR00726">
    <property type="entry name" value="LEXASERPTASE"/>
</dbReference>
<evidence type="ECO:0000256" key="4">
    <source>
        <dbReference type="ARBA" id="ARBA00022813"/>
    </source>
</evidence>
<dbReference type="EMBL" id="CP002574">
    <property type="protein sequence ID" value="AEK59563.1"/>
    <property type="molecule type" value="Genomic_DNA"/>
</dbReference>
<dbReference type="PANTHER" id="PTHR33516">
    <property type="entry name" value="LEXA REPRESSOR"/>
    <property type="match status" value="1"/>
</dbReference>
<keyword evidence="9" id="KW-0614">Plasmid</keyword>
<organism evidence="9 10">
    <name type="scientific">Acidithiobacillus caldus (strain SM-1)</name>
    <dbReference type="NCBI Taxonomy" id="990288"/>
    <lineage>
        <taxon>Bacteria</taxon>
        <taxon>Pseudomonadati</taxon>
        <taxon>Pseudomonadota</taxon>
        <taxon>Acidithiobacillia</taxon>
        <taxon>Acidithiobacillales</taxon>
        <taxon>Acidithiobacillaceae</taxon>
        <taxon>Acidithiobacillus</taxon>
    </lineage>
</organism>
<accession>F9ZUL5</accession>
<dbReference type="InterPro" id="IPR039418">
    <property type="entry name" value="LexA-like"/>
</dbReference>
<dbReference type="InterPro" id="IPR036286">
    <property type="entry name" value="LexA/Signal_pep-like_sf"/>
</dbReference>
<reference evidence="9 10" key="1">
    <citation type="journal article" date="2011" name="J. Genet. Genomics">
        <title>Unraveling the Acidithiobacillus caldus complete genome and its central metabolisms for carbon assimilation.</title>
        <authorList>
            <person name="You X.Y."/>
            <person name="Guo X."/>
            <person name="Zheng H.J."/>
            <person name="Zhang M.J."/>
            <person name="Liu L.J."/>
            <person name="Zhu Y.Q."/>
            <person name="Zhu B."/>
            <person name="Wang S.Y."/>
            <person name="Zhao G.P."/>
            <person name="Poetsch A."/>
            <person name="Jiang C.Y."/>
            <person name="Liu S.J."/>
        </authorList>
    </citation>
    <scope>NUCLEOTIDE SEQUENCE [LARGE SCALE GENOMIC DNA]</scope>
    <source>
        <strain evidence="9 10">SM-1</strain>
        <plasmid evidence="10">Plasmid megaplasmid</plasmid>
    </source>
</reference>
<keyword evidence="9" id="KW-0645">Protease</keyword>
<sequence>MLSAEKIAKLRAAGLEVHAMASGASSVRLPLYLSPVQAGLPAQAGGDLDAALDLGEWLVPYPEHSFLVRVKGDSMVDLGILEGDLLVVEQGRKPRMGDLLVAEVRGQFTVKQLGRHRGKVALLAGNAAYAPILVVPGEVRVNGIVRSVVRRYAK</sequence>
<dbReference type="GO" id="GO:0008233">
    <property type="term" value="F:peptidase activity"/>
    <property type="evidence" value="ECO:0007669"/>
    <property type="project" value="UniProtKB-KW"/>
</dbReference>
<dbReference type="GO" id="GO:0009432">
    <property type="term" value="P:SOS response"/>
    <property type="evidence" value="ECO:0007669"/>
    <property type="project" value="UniProtKB-KW"/>
</dbReference>
<dbReference type="GO" id="GO:0006355">
    <property type="term" value="P:regulation of DNA-templated transcription"/>
    <property type="evidence" value="ECO:0007669"/>
    <property type="project" value="InterPro"/>
</dbReference>
<feature type="domain" description="Peptidase S24/S26A/S26B/S26C" evidence="8">
    <location>
        <begin position="30"/>
        <end position="145"/>
    </location>
</feature>
<dbReference type="GO" id="GO:0003677">
    <property type="term" value="F:DNA binding"/>
    <property type="evidence" value="ECO:0007669"/>
    <property type="project" value="InterPro"/>
</dbReference>
<dbReference type="PANTHER" id="PTHR33516:SF2">
    <property type="entry name" value="LEXA REPRESSOR-RELATED"/>
    <property type="match status" value="1"/>
</dbReference>
<dbReference type="InterPro" id="IPR050077">
    <property type="entry name" value="LexA_repressor"/>
</dbReference>
<comment type="similarity">
    <text evidence="1 7">Belongs to the peptidase S24 family.</text>
</comment>
<dbReference type="InterPro" id="IPR006197">
    <property type="entry name" value="Peptidase_S24_LexA"/>
</dbReference>
<dbReference type="Proteomes" id="UP000006135">
    <property type="component" value="Plasmid megaplasmid"/>
</dbReference>
<keyword evidence="5" id="KW-0234">DNA repair</keyword>
<keyword evidence="6" id="KW-0742">SOS response</keyword>
<keyword evidence="10" id="KW-1185">Reference proteome</keyword>
<keyword evidence="2" id="KW-0227">DNA damage</keyword>
<dbReference type="RefSeq" id="WP_014003661.1">
    <property type="nucleotide sequence ID" value="NC_015851.1"/>
</dbReference>
<dbReference type="HOGENOM" id="CLU_066192_0_0_6"/>
<dbReference type="SUPFAM" id="SSF51306">
    <property type="entry name" value="LexA/Signal peptidase"/>
    <property type="match status" value="1"/>
</dbReference>
<evidence type="ECO:0000256" key="3">
    <source>
        <dbReference type="ARBA" id="ARBA00022801"/>
    </source>
</evidence>
<evidence type="ECO:0000256" key="5">
    <source>
        <dbReference type="ARBA" id="ARBA00023204"/>
    </source>
</evidence>
<gene>
    <name evidence="9" type="ordered locus">Atc_m032</name>
</gene>
<protein>
    <submittedName>
        <fullName evidence="9">SOS-response repressor and protease LexA</fullName>
    </submittedName>
</protein>
<dbReference type="Gene3D" id="2.10.109.10">
    <property type="entry name" value="Umud Fragment, subunit A"/>
    <property type="match status" value="1"/>
</dbReference>
<geneLocation type="plasmid" evidence="9 10">
    <name>megaplasmid</name>
</geneLocation>
<dbReference type="MEROPS" id="S24.003"/>
<dbReference type="Pfam" id="PF00717">
    <property type="entry name" value="Peptidase_S24"/>
    <property type="match status" value="1"/>
</dbReference>
<evidence type="ECO:0000256" key="6">
    <source>
        <dbReference type="ARBA" id="ARBA00023236"/>
    </source>
</evidence>
<evidence type="ECO:0000313" key="10">
    <source>
        <dbReference type="Proteomes" id="UP000006135"/>
    </source>
</evidence>
<proteinExistence type="inferred from homology"/>
<evidence type="ECO:0000256" key="2">
    <source>
        <dbReference type="ARBA" id="ARBA00022763"/>
    </source>
</evidence>
<dbReference type="GO" id="GO:0006508">
    <property type="term" value="P:proteolysis"/>
    <property type="evidence" value="ECO:0007669"/>
    <property type="project" value="UniProtKB-KW"/>
</dbReference>
<evidence type="ECO:0000256" key="1">
    <source>
        <dbReference type="ARBA" id="ARBA00007484"/>
    </source>
</evidence>
<keyword evidence="3 7" id="KW-0378">Hydrolase</keyword>
<evidence type="ECO:0000256" key="7">
    <source>
        <dbReference type="RuleBase" id="RU003991"/>
    </source>
</evidence>
<dbReference type="KEGG" id="acu:Atc_m032"/>
<dbReference type="InterPro" id="IPR015927">
    <property type="entry name" value="Peptidase_S24_S26A/B/C"/>
</dbReference>